<dbReference type="InterPro" id="IPR025235">
    <property type="entry name" value="DUF4178"/>
</dbReference>
<comment type="caution">
    <text evidence="2">The sequence shown here is derived from an EMBL/GenBank/DDBJ whole genome shotgun (WGS) entry which is preliminary data.</text>
</comment>
<sequence>MSVSADLRSISCTGCGAGLPVLGGGRVTTHICGYCGSELDALDNYRILRTFTELDRPATPLRIGAEGAVAGVAYRVIGVIGLSESHGGRSWVWVDHLIYSDTHGYAWLTLEDSHLIFTRRWRKPLRPEWISPAEVERAETPPRAMAEGKGFTYYETTTSVITFAEGEFTWRPAVGDRSQTVSVLSEDAMLHYTQSGSERAIERSVYLPQAETLAAFGIPRALPPAGIHPLQPYAAGPNDAFLRNAAIGFGGVCLALSLWMVTMGRPILPPQTFAADQLPTELVLEIDSPGRLAEIAVSGTVNNGWAFVELTLTDPDDQPVFIAGREIAHYSGYDDGPWTEDDSRTRLLFRPAEAGTYTLEIDVPEAGLGEAAGGGPVPAVTVSASNGAGHPLWTLLAALAFGAVALWKAAGPFQHRRARWKGTDWTDED</sequence>
<reference evidence="2" key="1">
    <citation type="submission" date="2020-05" db="EMBL/GenBank/DDBJ databases">
        <title>Fertoebacter nigrum gen. nov., sp. nov., a new member of the family Rhodobacteraceae.</title>
        <authorList>
            <person name="Szuroczki S."/>
            <person name="Abbaszade G."/>
            <person name="Buni D."/>
            <person name="Schumann P."/>
            <person name="Toth E."/>
        </authorList>
    </citation>
    <scope>NUCLEOTIDE SEQUENCE</scope>
    <source>
        <strain evidence="2">RG-N-1a</strain>
    </source>
</reference>
<name>A0A8X8H1J2_9RHOB</name>
<evidence type="ECO:0000259" key="1">
    <source>
        <dbReference type="Pfam" id="PF13785"/>
    </source>
</evidence>
<dbReference type="RefSeq" id="WP_174539851.1">
    <property type="nucleotide sequence ID" value="NZ_WHUT02000007.1"/>
</dbReference>
<feature type="domain" description="DUF4178" evidence="1">
    <location>
        <begin position="62"/>
        <end position="196"/>
    </location>
</feature>
<dbReference type="AlphaFoldDB" id="A0A8X8H1J2"/>
<protein>
    <submittedName>
        <fullName evidence="2">DUF4178 domain-containing protein</fullName>
    </submittedName>
</protein>
<dbReference type="Pfam" id="PF13785">
    <property type="entry name" value="DUF4178"/>
    <property type="match status" value="1"/>
</dbReference>
<dbReference type="EMBL" id="WHUT02000007">
    <property type="protein sequence ID" value="NUB45295.1"/>
    <property type="molecule type" value="Genomic_DNA"/>
</dbReference>
<evidence type="ECO:0000313" key="2">
    <source>
        <dbReference type="EMBL" id="NUB45295.1"/>
    </source>
</evidence>
<accession>A0A8X8H1J2</accession>
<organism evidence="2 3">
    <name type="scientific">Fertoeibacter niger</name>
    <dbReference type="NCBI Taxonomy" id="2656921"/>
    <lineage>
        <taxon>Bacteria</taxon>
        <taxon>Pseudomonadati</taxon>
        <taxon>Pseudomonadota</taxon>
        <taxon>Alphaproteobacteria</taxon>
        <taxon>Rhodobacterales</taxon>
        <taxon>Paracoccaceae</taxon>
        <taxon>Fertoeibacter</taxon>
    </lineage>
</organism>
<evidence type="ECO:0000313" key="3">
    <source>
        <dbReference type="Proteomes" id="UP000484076"/>
    </source>
</evidence>
<dbReference type="Proteomes" id="UP000484076">
    <property type="component" value="Unassembled WGS sequence"/>
</dbReference>
<keyword evidence="3" id="KW-1185">Reference proteome</keyword>
<gene>
    <name evidence="2" type="ORF">GEU84_012925</name>
</gene>
<proteinExistence type="predicted"/>